<accession>A0A915HJQ5</accession>
<name>A0A915HJQ5_ROMCU</name>
<evidence type="ECO:0000313" key="2">
    <source>
        <dbReference type="WBParaSite" id="nRc.2.0.1.t02213-RA"/>
    </source>
</evidence>
<reference evidence="2" key="1">
    <citation type="submission" date="2022-11" db="UniProtKB">
        <authorList>
            <consortium name="WormBaseParasite"/>
        </authorList>
    </citation>
    <scope>IDENTIFICATION</scope>
</reference>
<dbReference type="WBParaSite" id="nRc.2.0.1.t02213-RA">
    <property type="protein sequence ID" value="nRc.2.0.1.t02213-RA"/>
    <property type="gene ID" value="nRc.2.0.1.g02213"/>
</dbReference>
<dbReference type="AlphaFoldDB" id="A0A915HJQ5"/>
<protein>
    <submittedName>
        <fullName evidence="2">Uncharacterized protein</fullName>
    </submittedName>
</protein>
<organism evidence="1 2">
    <name type="scientific">Romanomermis culicivorax</name>
    <name type="common">Nematode worm</name>
    <dbReference type="NCBI Taxonomy" id="13658"/>
    <lineage>
        <taxon>Eukaryota</taxon>
        <taxon>Metazoa</taxon>
        <taxon>Ecdysozoa</taxon>
        <taxon>Nematoda</taxon>
        <taxon>Enoplea</taxon>
        <taxon>Dorylaimia</taxon>
        <taxon>Mermithida</taxon>
        <taxon>Mermithoidea</taxon>
        <taxon>Mermithidae</taxon>
        <taxon>Romanomermis</taxon>
    </lineage>
</organism>
<keyword evidence="1" id="KW-1185">Reference proteome</keyword>
<dbReference type="Proteomes" id="UP000887565">
    <property type="component" value="Unplaced"/>
</dbReference>
<proteinExistence type="predicted"/>
<evidence type="ECO:0000313" key="1">
    <source>
        <dbReference type="Proteomes" id="UP000887565"/>
    </source>
</evidence>
<sequence>MQLVTRVFVNDVADAVRNLKVNNIREDEMAMAAENHFTTEALMFGQEGLATESGIVSL</sequence>